<sequence>MDIGIVGAGVSGLYSALLLQREGHRVTLYEASPRIGGRIYTHRFSGLSQNENVYFEAGAMRIPRSKLHSRVYQFIRYLNTHSRHEDKIELIPYILEHPNNIAFVRNRKVRVNDQNLAAGIGLPLEYHGKSGRQLLEEAIAPWLDLLHKDFSNGFKQLLCFDEISFRTYLRFVVGWPHEVIEFVELMNSQTNQYDLSFTDIMMQNLDFHTKDWTTIEGGMSRLTESASNLVGLENIHINARVDQILENRNGTVTLKTRGPVEHIRTFEKVILAIPPAAVQNIRVRPTWSFMKEQALRSTHYEPLYKIGLHFRTRFWENLPEPCLGGQSTTDLRFRWIVYPSSEIGCRGSGVLLLYCWMNDAYRMSSIPRDERIRIVLHDLQRFYADTDVDIYSQFIDAFDVCWSHEPVTGDAMFLPGQFTRFFDISRRPEGNIYFAGEHLSRHHTWIAGALDSALHTTSEILGGEEIRCLGEEYMVGVGKKPRTRLLCSGKKCIHSIPLHNNVQYVEEI</sequence>
<dbReference type="Gene3D" id="1.10.405.10">
    <property type="entry name" value="Guanine Nucleotide Dissociation Inhibitor, domain 1"/>
    <property type="match status" value="1"/>
</dbReference>
<dbReference type="STRING" id="2070753.A0A3A3A4P1"/>
<evidence type="ECO:0000313" key="7">
    <source>
        <dbReference type="Proteomes" id="UP000266188"/>
    </source>
</evidence>
<feature type="binding site" evidence="3">
    <location>
        <position position="11"/>
    </location>
    <ligand>
        <name>FAD</name>
        <dbReference type="ChEBI" id="CHEBI:57692"/>
    </ligand>
</feature>
<dbReference type="InterPro" id="IPR050281">
    <property type="entry name" value="Flavin_monoamine_oxidase"/>
</dbReference>
<keyword evidence="2 4" id="KW-0560">Oxidoreductase</keyword>
<keyword evidence="7" id="KW-1185">Reference proteome</keyword>
<dbReference type="GO" id="GO:0001716">
    <property type="term" value="F:L-amino-acid oxidase activity"/>
    <property type="evidence" value="ECO:0007669"/>
    <property type="project" value="TreeGrafter"/>
</dbReference>
<organism evidence="6 7">
    <name type="scientific">Aspergillus sclerotialis</name>
    <dbReference type="NCBI Taxonomy" id="2070753"/>
    <lineage>
        <taxon>Eukaryota</taxon>
        <taxon>Fungi</taxon>
        <taxon>Dikarya</taxon>
        <taxon>Ascomycota</taxon>
        <taxon>Pezizomycotina</taxon>
        <taxon>Eurotiomycetes</taxon>
        <taxon>Eurotiomycetidae</taxon>
        <taxon>Eurotiales</taxon>
        <taxon>Aspergillaceae</taxon>
        <taxon>Aspergillus</taxon>
        <taxon>Aspergillus subgen. Polypaecilum</taxon>
    </lineage>
</organism>
<evidence type="ECO:0000256" key="3">
    <source>
        <dbReference type="PIRSR" id="PIRSR601613-1"/>
    </source>
</evidence>
<evidence type="ECO:0000256" key="1">
    <source>
        <dbReference type="ARBA" id="ARBA00001974"/>
    </source>
</evidence>
<dbReference type="EC" id="1.4.3.-" evidence="4"/>
<comment type="similarity">
    <text evidence="4">Belongs to the flavin monoamine oxidase family.</text>
</comment>
<keyword evidence="4" id="KW-0274">FAD</keyword>
<comment type="cofactor">
    <cofactor evidence="1 4">
        <name>FAD</name>
        <dbReference type="ChEBI" id="CHEBI:57692"/>
    </cofactor>
</comment>
<dbReference type="PRINTS" id="PR00757">
    <property type="entry name" value="AMINEOXDASEF"/>
</dbReference>
<proteinExistence type="inferred from homology"/>
<dbReference type="GO" id="GO:0009063">
    <property type="term" value="P:amino acid catabolic process"/>
    <property type="evidence" value="ECO:0007669"/>
    <property type="project" value="TreeGrafter"/>
</dbReference>
<reference evidence="7" key="1">
    <citation type="submission" date="2017-02" db="EMBL/GenBank/DDBJ databases">
        <authorList>
            <person name="Tafer H."/>
            <person name="Lopandic K."/>
        </authorList>
    </citation>
    <scope>NUCLEOTIDE SEQUENCE [LARGE SCALE GENOMIC DNA]</scope>
    <source>
        <strain evidence="7">CBS 366.77</strain>
    </source>
</reference>
<dbReference type="AlphaFoldDB" id="A0A3A3A4P1"/>
<feature type="binding site" evidence="3">
    <location>
        <begin position="30"/>
        <end position="31"/>
    </location>
    <ligand>
        <name>FAD</name>
        <dbReference type="ChEBI" id="CHEBI:57692"/>
    </ligand>
</feature>
<feature type="domain" description="Amine oxidase" evidence="5">
    <location>
        <begin position="10"/>
        <end position="461"/>
    </location>
</feature>
<feature type="binding site" evidence="3">
    <location>
        <position position="354"/>
    </location>
    <ligand>
        <name>substrate</name>
    </ligand>
</feature>
<dbReference type="EMBL" id="MVGC01000085">
    <property type="protein sequence ID" value="RJE24321.1"/>
    <property type="molecule type" value="Genomic_DNA"/>
</dbReference>
<evidence type="ECO:0000259" key="5">
    <source>
        <dbReference type="Pfam" id="PF01593"/>
    </source>
</evidence>
<dbReference type="SUPFAM" id="SSF54373">
    <property type="entry name" value="FAD-linked reductases, C-terminal domain"/>
    <property type="match status" value="1"/>
</dbReference>
<protein>
    <recommendedName>
        <fullName evidence="4">Amine oxidase</fullName>
        <ecNumber evidence="4">1.4.3.-</ecNumber>
    </recommendedName>
</protein>
<dbReference type="Proteomes" id="UP000266188">
    <property type="component" value="Unassembled WGS sequence"/>
</dbReference>
<dbReference type="Gene3D" id="3.90.660.10">
    <property type="match status" value="1"/>
</dbReference>
<evidence type="ECO:0000256" key="4">
    <source>
        <dbReference type="RuleBase" id="RU362067"/>
    </source>
</evidence>
<dbReference type="Pfam" id="PF01593">
    <property type="entry name" value="Amino_oxidase"/>
    <property type="match status" value="1"/>
</dbReference>
<evidence type="ECO:0000313" key="6">
    <source>
        <dbReference type="EMBL" id="RJE24321.1"/>
    </source>
</evidence>
<dbReference type="InterPro" id="IPR001613">
    <property type="entry name" value="Flavin_amine_oxidase"/>
</dbReference>
<dbReference type="InterPro" id="IPR036188">
    <property type="entry name" value="FAD/NAD-bd_sf"/>
</dbReference>
<evidence type="ECO:0000256" key="2">
    <source>
        <dbReference type="ARBA" id="ARBA00023002"/>
    </source>
</evidence>
<dbReference type="Gene3D" id="3.50.50.60">
    <property type="entry name" value="FAD/NAD(P)-binding domain"/>
    <property type="match status" value="1"/>
</dbReference>
<feature type="binding site" evidence="3">
    <location>
        <position position="61"/>
    </location>
    <ligand>
        <name>substrate</name>
    </ligand>
</feature>
<dbReference type="SUPFAM" id="SSF51905">
    <property type="entry name" value="FAD/NAD(P)-binding domain"/>
    <property type="match status" value="1"/>
</dbReference>
<dbReference type="InterPro" id="IPR002937">
    <property type="entry name" value="Amino_oxidase"/>
</dbReference>
<feature type="binding site" evidence="3">
    <location>
        <position position="241"/>
    </location>
    <ligand>
        <name>substrate</name>
    </ligand>
</feature>
<accession>A0A3A3A4P1</accession>
<gene>
    <name evidence="6" type="ORF">PHISCL_03326</name>
</gene>
<name>A0A3A3A4P1_9EURO</name>
<dbReference type="OrthoDB" id="7777654at2759"/>
<dbReference type="PANTHER" id="PTHR10742">
    <property type="entry name" value="FLAVIN MONOAMINE OXIDASE"/>
    <property type="match status" value="1"/>
</dbReference>
<comment type="caution">
    <text evidence="6">The sequence shown here is derived from an EMBL/GenBank/DDBJ whole genome shotgun (WGS) entry which is preliminary data.</text>
</comment>
<feature type="binding site" evidence="3">
    <location>
        <position position="437"/>
    </location>
    <ligand>
        <name>FAD</name>
        <dbReference type="ChEBI" id="CHEBI:57692"/>
    </ligand>
</feature>
<keyword evidence="4" id="KW-0285">Flavoprotein</keyword>
<feature type="binding site" evidence="3">
    <location>
        <begin position="58"/>
        <end position="61"/>
    </location>
    <ligand>
        <name>FAD</name>
        <dbReference type="ChEBI" id="CHEBI:57692"/>
    </ligand>
</feature>
<dbReference type="PANTHER" id="PTHR10742:SF342">
    <property type="entry name" value="AMINE OXIDASE"/>
    <property type="match status" value="1"/>
</dbReference>